<dbReference type="Proteomes" id="UP000321722">
    <property type="component" value="Unassembled WGS sequence"/>
</dbReference>
<dbReference type="GeneID" id="29933412"/>
<dbReference type="PROSITE" id="PS51257">
    <property type="entry name" value="PROKAR_LIPOPROTEIN"/>
    <property type="match status" value="1"/>
</dbReference>
<evidence type="ECO:0008006" key="4">
    <source>
        <dbReference type="Google" id="ProtNLM"/>
    </source>
</evidence>
<keyword evidence="3" id="KW-1185">Reference proteome</keyword>
<feature type="chain" id="PRO_5038358027" description="Lipoprotein" evidence="1">
    <location>
        <begin position="23"/>
        <end position="187"/>
    </location>
</feature>
<reference evidence="2 3" key="1">
    <citation type="submission" date="2019-07" db="EMBL/GenBank/DDBJ databases">
        <title>Whole genome shotgun sequence of Lactobacillus aviarius subsp. aviarius NBRC 102162.</title>
        <authorList>
            <person name="Hosoyama A."/>
            <person name="Uohara A."/>
            <person name="Ohji S."/>
            <person name="Ichikawa N."/>
        </authorList>
    </citation>
    <scope>NUCLEOTIDE SEQUENCE [LARGE SCALE GENOMIC DNA]</scope>
    <source>
        <strain evidence="2 3">NBRC 102162</strain>
    </source>
</reference>
<protein>
    <recommendedName>
        <fullName evidence="4">Lipoprotein</fullName>
    </recommendedName>
</protein>
<sequence>MKKIKKIIIPLLAILCIPLFLAGCGSKEAFAASGQNKNGEIWYAIDGNTVETIFYIQKNSVTDYAIGNHKLSFFAKKNKSEILKEAKKISNAQDSTPDSEPYTAKLITDDKSKVLKEKIYLGGTSSDDELCTLVNTNAKVKANGKNYYGYNVKSDGDKGTLISNSGKQVAFDNDKTNNVEQVNQEND</sequence>
<proteinExistence type="predicted"/>
<dbReference type="RefSeq" id="WP_057827848.1">
    <property type="nucleotide sequence ID" value="NZ_BAAACL010000015.1"/>
</dbReference>
<comment type="caution">
    <text evidence="2">The sequence shown here is derived from an EMBL/GenBank/DDBJ whole genome shotgun (WGS) entry which is preliminary data.</text>
</comment>
<gene>
    <name evidence="2" type="ORF">LAV01_00070</name>
</gene>
<name>A0A510WT54_9LACO</name>
<feature type="signal peptide" evidence="1">
    <location>
        <begin position="1"/>
        <end position="22"/>
    </location>
</feature>
<evidence type="ECO:0000313" key="2">
    <source>
        <dbReference type="EMBL" id="GEK41175.1"/>
    </source>
</evidence>
<evidence type="ECO:0000313" key="3">
    <source>
        <dbReference type="Proteomes" id="UP000321722"/>
    </source>
</evidence>
<dbReference type="AlphaFoldDB" id="A0A510WT54"/>
<accession>A0A510WT54</accession>
<organism evidence="2 3">
    <name type="scientific">Ligilactobacillus aviarius</name>
    <dbReference type="NCBI Taxonomy" id="1606"/>
    <lineage>
        <taxon>Bacteria</taxon>
        <taxon>Bacillati</taxon>
        <taxon>Bacillota</taxon>
        <taxon>Bacilli</taxon>
        <taxon>Lactobacillales</taxon>
        <taxon>Lactobacillaceae</taxon>
        <taxon>Ligilactobacillus</taxon>
    </lineage>
</organism>
<keyword evidence="1" id="KW-0732">Signal</keyword>
<evidence type="ECO:0000256" key="1">
    <source>
        <dbReference type="SAM" id="SignalP"/>
    </source>
</evidence>
<dbReference type="EMBL" id="BJUI01000001">
    <property type="protein sequence ID" value="GEK41175.1"/>
    <property type="molecule type" value="Genomic_DNA"/>
</dbReference>